<dbReference type="PANTHER" id="PTHR46551:SF1">
    <property type="entry name" value="SAP DOMAIN-CONTAINING RIBONUCLEOPROTEIN"/>
    <property type="match status" value="1"/>
</dbReference>
<dbReference type="KEGG" id="fcy:FRACYDRAFT_260002"/>
<keyword evidence="4" id="KW-0732">Signal</keyword>
<feature type="compositionally biased region" description="Low complexity" evidence="3">
    <location>
        <begin position="65"/>
        <end position="80"/>
    </location>
</feature>
<dbReference type="InterPro" id="IPR003034">
    <property type="entry name" value="SAP_dom"/>
</dbReference>
<evidence type="ECO:0000313" key="7">
    <source>
        <dbReference type="Proteomes" id="UP000095751"/>
    </source>
</evidence>
<dbReference type="AlphaFoldDB" id="A0A1E7FMY6"/>
<evidence type="ECO:0000313" key="6">
    <source>
        <dbReference type="EMBL" id="OEU19445.1"/>
    </source>
</evidence>
<feature type="region of interest" description="Disordered" evidence="3">
    <location>
        <begin position="573"/>
        <end position="592"/>
    </location>
</feature>
<dbReference type="Gene3D" id="1.10.720.30">
    <property type="entry name" value="SAP domain"/>
    <property type="match status" value="2"/>
</dbReference>
<dbReference type="InterPro" id="IPR036361">
    <property type="entry name" value="SAP_dom_sf"/>
</dbReference>
<protein>
    <recommendedName>
        <fullName evidence="5">SAP domain-containing protein</fullName>
    </recommendedName>
</protein>
<evidence type="ECO:0000259" key="5">
    <source>
        <dbReference type="PROSITE" id="PS50800"/>
    </source>
</evidence>
<feature type="chain" id="PRO_5009193315" description="SAP domain-containing protein" evidence="4">
    <location>
        <begin position="30"/>
        <end position="883"/>
    </location>
</feature>
<feature type="region of interest" description="Disordered" evidence="3">
    <location>
        <begin position="65"/>
        <end position="108"/>
    </location>
</feature>
<keyword evidence="1" id="KW-0597">Phosphoprotein</keyword>
<keyword evidence="7" id="KW-1185">Reference proteome</keyword>
<accession>A0A1E7FMY6</accession>
<feature type="region of interest" description="Disordered" evidence="3">
    <location>
        <begin position="437"/>
        <end position="457"/>
    </location>
</feature>
<reference evidence="6 7" key="1">
    <citation type="submission" date="2016-09" db="EMBL/GenBank/DDBJ databases">
        <title>Extensive genetic diversity and differential bi-allelic expression allows diatom success in the polar Southern Ocean.</title>
        <authorList>
            <consortium name="DOE Joint Genome Institute"/>
            <person name="Mock T."/>
            <person name="Otillar R.P."/>
            <person name="Strauss J."/>
            <person name="Dupont C."/>
            <person name="Frickenhaus S."/>
            <person name="Maumus F."/>
            <person name="Mcmullan M."/>
            <person name="Sanges R."/>
            <person name="Schmutz J."/>
            <person name="Toseland A."/>
            <person name="Valas R."/>
            <person name="Veluchamy A."/>
            <person name="Ward B.J."/>
            <person name="Allen A."/>
            <person name="Barry K."/>
            <person name="Falciatore A."/>
            <person name="Ferrante M."/>
            <person name="Fortunato A.E."/>
            <person name="Gloeckner G."/>
            <person name="Gruber A."/>
            <person name="Hipkin R."/>
            <person name="Janech M."/>
            <person name="Kroth P."/>
            <person name="Leese F."/>
            <person name="Lindquist E."/>
            <person name="Lyon B.R."/>
            <person name="Martin J."/>
            <person name="Mayer C."/>
            <person name="Parker M."/>
            <person name="Quesneville H."/>
            <person name="Raymond J."/>
            <person name="Uhlig C."/>
            <person name="Valentin K.U."/>
            <person name="Worden A.Z."/>
            <person name="Armbrust E.V."/>
            <person name="Bowler C."/>
            <person name="Green B."/>
            <person name="Moulton V."/>
            <person name="Van Oosterhout C."/>
            <person name="Grigoriev I."/>
        </authorList>
    </citation>
    <scope>NUCLEOTIDE SEQUENCE [LARGE SCALE GENOMIC DNA]</scope>
    <source>
        <strain evidence="6 7">CCMP1102</strain>
    </source>
</reference>
<dbReference type="SUPFAM" id="SSF68906">
    <property type="entry name" value="SAP domain"/>
    <property type="match status" value="2"/>
</dbReference>
<feature type="compositionally biased region" description="Acidic residues" evidence="3">
    <location>
        <begin position="577"/>
        <end position="592"/>
    </location>
</feature>
<dbReference type="SMART" id="SM00513">
    <property type="entry name" value="SAP"/>
    <property type="match status" value="2"/>
</dbReference>
<evidence type="ECO:0000256" key="4">
    <source>
        <dbReference type="SAM" id="SignalP"/>
    </source>
</evidence>
<feature type="region of interest" description="Disordered" evidence="3">
    <location>
        <begin position="617"/>
        <end position="651"/>
    </location>
</feature>
<feature type="compositionally biased region" description="Acidic residues" evidence="3">
    <location>
        <begin position="639"/>
        <end position="651"/>
    </location>
</feature>
<gene>
    <name evidence="6" type="ORF">FRACYDRAFT_260002</name>
</gene>
<sequence>MTRQNCLQSHNLLLQLICFAGFLVQYNESLNTFWGCRRLESILLRKNFSHTAFLRPKRKLVIAAGAGSTDDDTSSSSGADPHPPKDLPSDIFFASPQELPSHNNDDDDIELTSIKAKEEEKARVEEEKIRPEEEARLVEEKRIAEEEAGKEWQVKQAEWQVKQARIAEEQRNAEILEWANKAKESVENAIKPLAEVQKGVSAERIKGAALAGTVLGLLVSKGVLASGAVGLSAAYVAISKSVAGDVLRTVGGITWDVTETATKLADKFSTNGVVDKKILKLKREKSLADESDVVEAVEKAYIDSEDDLARVLKEAEEVIGEADAAIAIAEAEVLKEKQSSTTAVEEEEEGGGNVAEDAEELTRIEEEERIAEEARVVAEVEEMTRIEEEERIAEEARVVAEVEEMTRIEEEAEEMANIEEEERIAEEARVVAEVEEMTRIEEEERTAEEARVAAEVEETTRIEEMARVVAEAEEVARIEEEERIAEEARVVAEVEEMAAIAEDVRQKADAEEKGRIEELEDDVMFDDDEFMAAVEMAQEGIEGKIVGVNDIITPDNSAKAEWDAAGELASELRQDLDIDSDTDTDLDDEDGDEDIYELGDIDLESLAQAAREAVESYENSAKEVEDAALEQKQQWTDSMVDEDDDDDDFEESDDLFSATNLDDLARAAREAVEAFDDNNKISENKSDLEENFVVAPVMKDWSSFKVAELKEELKKRGFTAKGKKADLVSLLEEHDLELSGEIKGDDAELFEAINGYEDSTALGEGDNAELFQNINEIEYGEEDDADPELENFDIEELGRQARAAVEMFESRGSDFDEEPTEEMLAQLENEMTINGEFLKEANEEVVDIAKMTVAELKEECRKRKLKVGGKKSDLIERLSAATD</sequence>
<dbReference type="Proteomes" id="UP000095751">
    <property type="component" value="Unassembled WGS sequence"/>
</dbReference>
<dbReference type="GO" id="GO:0016973">
    <property type="term" value="P:poly(A)+ mRNA export from nucleus"/>
    <property type="evidence" value="ECO:0007669"/>
    <property type="project" value="TreeGrafter"/>
</dbReference>
<dbReference type="EMBL" id="KV784355">
    <property type="protein sequence ID" value="OEU19445.1"/>
    <property type="molecule type" value="Genomic_DNA"/>
</dbReference>
<feature type="domain" description="SAP" evidence="5">
    <location>
        <begin position="848"/>
        <end position="882"/>
    </location>
</feature>
<feature type="signal peptide" evidence="4">
    <location>
        <begin position="1"/>
        <end position="29"/>
    </location>
</feature>
<dbReference type="InterPro" id="IPR052240">
    <property type="entry name" value="SAP_domain_ribonucleoprotein"/>
</dbReference>
<evidence type="ECO:0000256" key="2">
    <source>
        <dbReference type="ARBA" id="ARBA00046328"/>
    </source>
</evidence>
<comment type="similarity">
    <text evidence="2">Belongs to the SAP domain-containing ribonucleoprotein family.</text>
</comment>
<name>A0A1E7FMY6_9STRA</name>
<evidence type="ECO:0000256" key="1">
    <source>
        <dbReference type="ARBA" id="ARBA00022553"/>
    </source>
</evidence>
<organism evidence="6 7">
    <name type="scientific">Fragilariopsis cylindrus CCMP1102</name>
    <dbReference type="NCBI Taxonomy" id="635003"/>
    <lineage>
        <taxon>Eukaryota</taxon>
        <taxon>Sar</taxon>
        <taxon>Stramenopiles</taxon>
        <taxon>Ochrophyta</taxon>
        <taxon>Bacillariophyta</taxon>
        <taxon>Bacillariophyceae</taxon>
        <taxon>Bacillariophycidae</taxon>
        <taxon>Bacillariales</taxon>
        <taxon>Bacillariaceae</taxon>
        <taxon>Fragilariopsis</taxon>
    </lineage>
</organism>
<dbReference type="InParanoid" id="A0A1E7FMY6"/>
<evidence type="ECO:0000256" key="3">
    <source>
        <dbReference type="SAM" id="MobiDB-lite"/>
    </source>
</evidence>
<dbReference type="PROSITE" id="PS50800">
    <property type="entry name" value="SAP"/>
    <property type="match status" value="2"/>
</dbReference>
<proteinExistence type="inferred from homology"/>
<dbReference type="OrthoDB" id="207211at2759"/>
<dbReference type="PANTHER" id="PTHR46551">
    <property type="entry name" value="SAP DOMAIN-CONTAINING RIBONUCLEOPROTEIN"/>
    <property type="match status" value="1"/>
</dbReference>
<dbReference type="GO" id="GO:0005634">
    <property type="term" value="C:nucleus"/>
    <property type="evidence" value="ECO:0007669"/>
    <property type="project" value="TreeGrafter"/>
</dbReference>
<dbReference type="Pfam" id="PF02037">
    <property type="entry name" value="SAP"/>
    <property type="match status" value="2"/>
</dbReference>
<feature type="domain" description="SAP" evidence="5">
    <location>
        <begin position="701"/>
        <end position="735"/>
    </location>
</feature>
<feature type="region of interest" description="Disordered" evidence="3">
    <location>
        <begin position="338"/>
        <end position="359"/>
    </location>
</feature>